<comment type="caution">
    <text evidence="1">The sequence shown here is derived from an EMBL/GenBank/DDBJ whole genome shotgun (WGS) entry which is preliminary data.</text>
</comment>
<evidence type="ECO:0008006" key="3">
    <source>
        <dbReference type="Google" id="ProtNLM"/>
    </source>
</evidence>
<dbReference type="InterPro" id="IPR027417">
    <property type="entry name" value="P-loop_NTPase"/>
</dbReference>
<proteinExistence type="predicted"/>
<dbReference type="EMBL" id="JBFXLR010000015">
    <property type="protein sequence ID" value="KAL2852741.1"/>
    <property type="molecule type" value="Genomic_DNA"/>
</dbReference>
<dbReference type="GeneID" id="98160455"/>
<name>A0ABR4KKD8_9EURO</name>
<keyword evidence="2" id="KW-1185">Reference proteome</keyword>
<organism evidence="1 2">
    <name type="scientific">Aspergillus pseudodeflectus</name>
    <dbReference type="NCBI Taxonomy" id="176178"/>
    <lineage>
        <taxon>Eukaryota</taxon>
        <taxon>Fungi</taxon>
        <taxon>Dikarya</taxon>
        <taxon>Ascomycota</taxon>
        <taxon>Pezizomycotina</taxon>
        <taxon>Eurotiomycetes</taxon>
        <taxon>Eurotiomycetidae</taxon>
        <taxon>Eurotiales</taxon>
        <taxon>Aspergillaceae</taxon>
        <taxon>Aspergillus</taxon>
        <taxon>Aspergillus subgen. Nidulantes</taxon>
    </lineage>
</organism>
<sequence length="187" mass="21652">MAEVRAYYRQNKLLNLLVIGPYFDQGLGNWLGSIEEDRDKNRLNAWYPKHPDRHCLQVGEYAKPEECPQVVDRSTKNSFADFDEYTTVLGYASIYEQEHRDRLVPGVSQFLRDMPDDDMKNFRTSLRTLRDDALVRSDVVVCTAFATSMTALRENVTPHAIIVDEAARFTEPELWPVLAWYQPKGSF</sequence>
<protein>
    <recommendedName>
        <fullName evidence="3">DNA2/NAM7 helicase helicase domain-containing protein</fullName>
    </recommendedName>
</protein>
<dbReference type="Gene3D" id="3.40.50.300">
    <property type="entry name" value="P-loop containing nucleotide triphosphate hydrolases"/>
    <property type="match status" value="1"/>
</dbReference>
<accession>A0ABR4KKD8</accession>
<gene>
    <name evidence="1" type="ORF">BJX68DRAFT_265620</name>
</gene>
<reference evidence="1 2" key="1">
    <citation type="submission" date="2024-07" db="EMBL/GenBank/DDBJ databases">
        <title>Section-level genome sequencing and comparative genomics of Aspergillus sections Usti and Cavernicolus.</title>
        <authorList>
            <consortium name="Lawrence Berkeley National Laboratory"/>
            <person name="Nybo J.L."/>
            <person name="Vesth T.C."/>
            <person name="Theobald S."/>
            <person name="Frisvad J.C."/>
            <person name="Larsen T.O."/>
            <person name="Kjaerboelling I."/>
            <person name="Rothschild-Mancinelli K."/>
            <person name="Lyhne E.K."/>
            <person name="Kogle M.E."/>
            <person name="Barry K."/>
            <person name="Clum A."/>
            <person name="Na H."/>
            <person name="Ledsgaard L."/>
            <person name="Lin J."/>
            <person name="Lipzen A."/>
            <person name="Kuo A."/>
            <person name="Riley R."/>
            <person name="Mondo S."/>
            <person name="LaButti K."/>
            <person name="Haridas S."/>
            <person name="Pangalinan J."/>
            <person name="Salamov A.A."/>
            <person name="Simmons B.A."/>
            <person name="Magnuson J.K."/>
            <person name="Chen J."/>
            <person name="Drula E."/>
            <person name="Henrissat B."/>
            <person name="Wiebenga A."/>
            <person name="Lubbers R.J."/>
            <person name="Gomes A.C."/>
            <person name="Macurrencykelacurrency M.R."/>
            <person name="Stajich J."/>
            <person name="Grigoriev I.V."/>
            <person name="Mortensen U.H."/>
            <person name="De vries R.P."/>
            <person name="Baker S.E."/>
            <person name="Andersen M.R."/>
        </authorList>
    </citation>
    <scope>NUCLEOTIDE SEQUENCE [LARGE SCALE GENOMIC DNA]</scope>
    <source>
        <strain evidence="1 2">CBS 756.74</strain>
    </source>
</reference>
<evidence type="ECO:0000313" key="1">
    <source>
        <dbReference type="EMBL" id="KAL2852741.1"/>
    </source>
</evidence>
<dbReference type="RefSeq" id="XP_070900563.1">
    <property type="nucleotide sequence ID" value="XM_071045291.1"/>
</dbReference>
<dbReference type="Proteomes" id="UP001610444">
    <property type="component" value="Unassembled WGS sequence"/>
</dbReference>
<evidence type="ECO:0000313" key="2">
    <source>
        <dbReference type="Proteomes" id="UP001610444"/>
    </source>
</evidence>